<dbReference type="SUPFAM" id="SSF103088">
    <property type="entry name" value="OmpA-like"/>
    <property type="match status" value="1"/>
</dbReference>
<proteinExistence type="predicted"/>
<evidence type="ECO:0000256" key="3">
    <source>
        <dbReference type="ARBA" id="ARBA00023237"/>
    </source>
</evidence>
<sequence>MKSSILILLLLFSNFTFSQSVLQKLKQKTRSIEQQLDPLLGNPSREPSAGNSKPAAENSISSPEIASNPLQANTNYDFVPGTNVLLNDDFSQDETGQFPLKWYTRSSGEVVTFNGITGKWLRLFSGVFLSPTFTLPENCTIEFDLITSYSPTGGFLLPSLNIGLYDRGNKGYILSSDYTVKNKADIILAPYKSDLHVKLVSIEEAKKKIETDKYVFSDYAAKLGKPVHLAIDIQKERIRIWIDKEKVFDLPQAVPLDGGLNQLRIDMARSNYKNSELGYYFSNLRIAEGKADTRSKLLTEGKLESNTILFATNSSKIQSDNQGIIKEVAQVMKQNMDMRIQIIGHTDHDGRPETNLKLSQQRADAVKIELIQTYGIEAGRIQTTGKGDTMPITNDPGSEGKAKNRRVEFIKL</sequence>
<evidence type="ECO:0000259" key="7">
    <source>
        <dbReference type="PROSITE" id="PS51123"/>
    </source>
</evidence>
<dbReference type="Proteomes" id="UP000260644">
    <property type="component" value="Unassembled WGS sequence"/>
</dbReference>
<dbReference type="CDD" id="cd07185">
    <property type="entry name" value="OmpA_C-like"/>
    <property type="match status" value="1"/>
</dbReference>
<dbReference type="RefSeq" id="WP_116974133.1">
    <property type="nucleotide sequence ID" value="NZ_QPMM01000001.1"/>
</dbReference>
<name>A0A3E1YI69_9BACT</name>
<feature type="signal peptide" evidence="6">
    <location>
        <begin position="1"/>
        <end position="18"/>
    </location>
</feature>
<evidence type="ECO:0000256" key="5">
    <source>
        <dbReference type="SAM" id="MobiDB-lite"/>
    </source>
</evidence>
<evidence type="ECO:0000256" key="2">
    <source>
        <dbReference type="ARBA" id="ARBA00023136"/>
    </source>
</evidence>
<comment type="caution">
    <text evidence="8">The sequence shown here is derived from an EMBL/GenBank/DDBJ whole genome shotgun (WGS) entry which is preliminary data.</text>
</comment>
<evidence type="ECO:0000256" key="4">
    <source>
        <dbReference type="PROSITE-ProRule" id="PRU00473"/>
    </source>
</evidence>
<feature type="region of interest" description="Disordered" evidence="5">
    <location>
        <begin position="385"/>
        <end position="405"/>
    </location>
</feature>
<comment type="subcellular location">
    <subcellularLocation>
        <location evidence="1">Cell outer membrane</location>
    </subcellularLocation>
</comment>
<evidence type="ECO:0000256" key="1">
    <source>
        <dbReference type="ARBA" id="ARBA00004442"/>
    </source>
</evidence>
<dbReference type="Pfam" id="PF00691">
    <property type="entry name" value="OmpA"/>
    <property type="match status" value="1"/>
</dbReference>
<reference evidence="8 9" key="1">
    <citation type="submission" date="2018-07" db="EMBL/GenBank/DDBJ databases">
        <title>Chitinophaga K2CV101002-2 sp. nov., isolated from a monsoon evergreen broad-leaved forest soil.</title>
        <authorList>
            <person name="Lv Y."/>
        </authorList>
    </citation>
    <scope>NUCLEOTIDE SEQUENCE [LARGE SCALE GENOMIC DNA]</scope>
    <source>
        <strain evidence="8 9">GDMCC 1.1288</strain>
    </source>
</reference>
<keyword evidence="2 4" id="KW-0472">Membrane</keyword>
<dbReference type="PANTHER" id="PTHR30329:SF21">
    <property type="entry name" value="LIPOPROTEIN YIAD-RELATED"/>
    <property type="match status" value="1"/>
</dbReference>
<dbReference type="PANTHER" id="PTHR30329">
    <property type="entry name" value="STATOR ELEMENT OF FLAGELLAR MOTOR COMPLEX"/>
    <property type="match status" value="1"/>
</dbReference>
<evidence type="ECO:0000256" key="6">
    <source>
        <dbReference type="SAM" id="SignalP"/>
    </source>
</evidence>
<keyword evidence="3" id="KW-0998">Cell outer membrane</keyword>
<dbReference type="AlphaFoldDB" id="A0A3E1YI69"/>
<dbReference type="OrthoDB" id="9800869at2"/>
<dbReference type="InterPro" id="IPR006664">
    <property type="entry name" value="OMP_bac"/>
</dbReference>
<keyword evidence="6" id="KW-0732">Signal</keyword>
<dbReference type="PRINTS" id="PR01021">
    <property type="entry name" value="OMPADOMAIN"/>
</dbReference>
<protein>
    <recommendedName>
        <fullName evidence="7">OmpA-like domain-containing protein</fullName>
    </recommendedName>
</protein>
<dbReference type="PROSITE" id="PS51123">
    <property type="entry name" value="OMPA_2"/>
    <property type="match status" value="1"/>
</dbReference>
<feature type="domain" description="OmpA-like" evidence="7">
    <location>
        <begin position="297"/>
        <end position="412"/>
    </location>
</feature>
<dbReference type="InterPro" id="IPR036737">
    <property type="entry name" value="OmpA-like_sf"/>
</dbReference>
<evidence type="ECO:0000313" key="8">
    <source>
        <dbReference type="EMBL" id="RFS26940.1"/>
    </source>
</evidence>
<accession>A0A3E1YI69</accession>
<dbReference type="Gene3D" id="3.30.1330.60">
    <property type="entry name" value="OmpA-like domain"/>
    <property type="match status" value="1"/>
</dbReference>
<organism evidence="8 9">
    <name type="scientific">Chitinophaga silvatica</name>
    <dbReference type="NCBI Taxonomy" id="2282649"/>
    <lineage>
        <taxon>Bacteria</taxon>
        <taxon>Pseudomonadati</taxon>
        <taxon>Bacteroidota</taxon>
        <taxon>Chitinophagia</taxon>
        <taxon>Chitinophagales</taxon>
        <taxon>Chitinophagaceae</taxon>
        <taxon>Chitinophaga</taxon>
    </lineage>
</organism>
<feature type="chain" id="PRO_5017689553" description="OmpA-like domain-containing protein" evidence="6">
    <location>
        <begin position="19"/>
        <end position="412"/>
    </location>
</feature>
<feature type="compositionally biased region" description="Polar residues" evidence="5">
    <location>
        <begin position="385"/>
        <end position="396"/>
    </location>
</feature>
<dbReference type="GO" id="GO:0009279">
    <property type="term" value="C:cell outer membrane"/>
    <property type="evidence" value="ECO:0007669"/>
    <property type="project" value="UniProtKB-SubCell"/>
</dbReference>
<gene>
    <name evidence="8" type="ORF">DVR12_03910</name>
</gene>
<feature type="region of interest" description="Disordered" evidence="5">
    <location>
        <begin position="37"/>
        <end position="62"/>
    </location>
</feature>
<dbReference type="InterPro" id="IPR006665">
    <property type="entry name" value="OmpA-like"/>
</dbReference>
<dbReference type="InterPro" id="IPR050330">
    <property type="entry name" value="Bact_OuterMem_StrucFunc"/>
</dbReference>
<evidence type="ECO:0000313" key="9">
    <source>
        <dbReference type="Proteomes" id="UP000260644"/>
    </source>
</evidence>
<keyword evidence="9" id="KW-1185">Reference proteome</keyword>
<dbReference type="EMBL" id="QPMM01000001">
    <property type="protein sequence ID" value="RFS26940.1"/>
    <property type="molecule type" value="Genomic_DNA"/>
</dbReference>